<organism evidence="6 7">
    <name type="scientific">Pseudofrankia asymbiotica</name>
    <dbReference type="NCBI Taxonomy" id="1834516"/>
    <lineage>
        <taxon>Bacteria</taxon>
        <taxon>Bacillati</taxon>
        <taxon>Actinomycetota</taxon>
        <taxon>Actinomycetes</taxon>
        <taxon>Frankiales</taxon>
        <taxon>Frankiaceae</taxon>
        <taxon>Pseudofrankia</taxon>
    </lineage>
</organism>
<name>A0A1V2I540_9ACTN</name>
<dbReference type="AlphaFoldDB" id="A0A1V2I540"/>
<evidence type="ECO:0000256" key="4">
    <source>
        <dbReference type="PROSITE-ProRule" id="PRU00335"/>
    </source>
</evidence>
<dbReference type="InterPro" id="IPR050109">
    <property type="entry name" value="HTH-type_TetR-like_transc_reg"/>
</dbReference>
<dbReference type="SUPFAM" id="SSF46689">
    <property type="entry name" value="Homeodomain-like"/>
    <property type="match status" value="1"/>
</dbReference>
<dbReference type="PROSITE" id="PS50977">
    <property type="entry name" value="HTH_TETR_2"/>
    <property type="match status" value="1"/>
</dbReference>
<dbReference type="EMBL" id="MOMC01000060">
    <property type="protein sequence ID" value="ONH25406.1"/>
    <property type="molecule type" value="Genomic_DNA"/>
</dbReference>
<sequence length="223" mass="24461">MTVVAEEDGAGQRAPGWWGSDSALLDDEEARRRLVAATGRCLARRGSSRIRVEEVAVEAGVSRSTVYRYFKGRNELILAVLLSRVDAAMQGVVSSLPRPADALSSIVDVFLRCTDLINGDAVSEALFTPGSRPLAESLELTEEPIVDAVYRHLRPLLRQWQESGQLAADLDLKETVRWMMAAGVIIMSPPWSSWSPAGKREFVDRYIVRALVGPRGAPETKNA</sequence>
<reference evidence="7" key="1">
    <citation type="submission" date="2016-10" db="EMBL/GenBank/DDBJ databases">
        <title>Frankia sp. NRRL B-16386 Genome sequencing.</title>
        <authorList>
            <person name="Ghodhbane-Gtari F."/>
            <person name="Swanson E."/>
            <person name="Gueddou A."/>
            <person name="Hezbri K."/>
            <person name="Ktari K."/>
            <person name="Nouioui I."/>
            <person name="Morris K."/>
            <person name="Simpson S."/>
            <person name="Abebe-Akele F."/>
            <person name="Thomas K."/>
            <person name="Gtari M."/>
            <person name="Tisa L.S."/>
        </authorList>
    </citation>
    <scope>NUCLEOTIDE SEQUENCE [LARGE SCALE GENOMIC DNA]</scope>
    <source>
        <strain evidence="7">NRRL B-16386</strain>
    </source>
</reference>
<dbReference type="PANTHER" id="PTHR30055:SF234">
    <property type="entry name" value="HTH-TYPE TRANSCRIPTIONAL REGULATOR BETI"/>
    <property type="match status" value="1"/>
</dbReference>
<keyword evidence="7" id="KW-1185">Reference proteome</keyword>
<dbReference type="PRINTS" id="PR00455">
    <property type="entry name" value="HTHTETR"/>
</dbReference>
<proteinExistence type="predicted"/>
<dbReference type="RefSeq" id="WP_076820334.1">
    <property type="nucleotide sequence ID" value="NZ_MOMC01000060.1"/>
</dbReference>
<keyword evidence="3" id="KW-0804">Transcription</keyword>
<keyword evidence="2 4" id="KW-0238">DNA-binding</keyword>
<gene>
    <name evidence="6" type="ORF">BL253_27545</name>
</gene>
<dbReference type="Gene3D" id="1.10.357.10">
    <property type="entry name" value="Tetracycline Repressor, domain 2"/>
    <property type="match status" value="1"/>
</dbReference>
<dbReference type="InterPro" id="IPR009057">
    <property type="entry name" value="Homeodomain-like_sf"/>
</dbReference>
<dbReference type="Proteomes" id="UP000188929">
    <property type="component" value="Unassembled WGS sequence"/>
</dbReference>
<evidence type="ECO:0000313" key="6">
    <source>
        <dbReference type="EMBL" id="ONH25406.1"/>
    </source>
</evidence>
<dbReference type="Pfam" id="PF00440">
    <property type="entry name" value="TetR_N"/>
    <property type="match status" value="1"/>
</dbReference>
<dbReference type="InterPro" id="IPR001647">
    <property type="entry name" value="HTH_TetR"/>
</dbReference>
<dbReference type="InterPro" id="IPR036271">
    <property type="entry name" value="Tet_transcr_reg_TetR-rel_C_sf"/>
</dbReference>
<comment type="caution">
    <text evidence="6">The sequence shown here is derived from an EMBL/GenBank/DDBJ whole genome shotgun (WGS) entry which is preliminary data.</text>
</comment>
<dbReference type="CDD" id="cd00093">
    <property type="entry name" value="HTH_XRE"/>
    <property type="match status" value="1"/>
</dbReference>
<evidence type="ECO:0000259" key="5">
    <source>
        <dbReference type="PROSITE" id="PS50977"/>
    </source>
</evidence>
<dbReference type="PANTHER" id="PTHR30055">
    <property type="entry name" value="HTH-TYPE TRANSCRIPTIONAL REGULATOR RUTR"/>
    <property type="match status" value="1"/>
</dbReference>
<evidence type="ECO:0000256" key="1">
    <source>
        <dbReference type="ARBA" id="ARBA00023015"/>
    </source>
</evidence>
<dbReference type="GO" id="GO:0003700">
    <property type="term" value="F:DNA-binding transcription factor activity"/>
    <property type="evidence" value="ECO:0007669"/>
    <property type="project" value="TreeGrafter"/>
</dbReference>
<feature type="domain" description="HTH tetR-type" evidence="5">
    <location>
        <begin position="28"/>
        <end position="88"/>
    </location>
</feature>
<protein>
    <submittedName>
        <fullName evidence="6">TetR family transcriptional regulator</fullName>
    </submittedName>
</protein>
<dbReference type="InterPro" id="IPR001387">
    <property type="entry name" value="Cro/C1-type_HTH"/>
</dbReference>
<dbReference type="SUPFAM" id="SSF48498">
    <property type="entry name" value="Tetracyclin repressor-like, C-terminal domain"/>
    <property type="match status" value="1"/>
</dbReference>
<feature type="DNA-binding region" description="H-T-H motif" evidence="4">
    <location>
        <begin position="51"/>
        <end position="70"/>
    </location>
</feature>
<evidence type="ECO:0000313" key="7">
    <source>
        <dbReference type="Proteomes" id="UP000188929"/>
    </source>
</evidence>
<evidence type="ECO:0000256" key="2">
    <source>
        <dbReference type="ARBA" id="ARBA00023125"/>
    </source>
</evidence>
<dbReference type="STRING" id="1834516.BL253_27545"/>
<keyword evidence="1" id="KW-0805">Transcription regulation</keyword>
<evidence type="ECO:0000256" key="3">
    <source>
        <dbReference type="ARBA" id="ARBA00023163"/>
    </source>
</evidence>
<accession>A0A1V2I540</accession>
<dbReference type="GO" id="GO:0000976">
    <property type="term" value="F:transcription cis-regulatory region binding"/>
    <property type="evidence" value="ECO:0007669"/>
    <property type="project" value="TreeGrafter"/>
</dbReference>